<dbReference type="InterPro" id="IPR036388">
    <property type="entry name" value="WH-like_DNA-bd_sf"/>
</dbReference>
<evidence type="ECO:0000256" key="3">
    <source>
        <dbReference type="ARBA" id="ARBA00023163"/>
    </source>
</evidence>
<dbReference type="SUPFAM" id="SSF48008">
    <property type="entry name" value="GntR ligand-binding domain-like"/>
    <property type="match status" value="1"/>
</dbReference>
<dbReference type="CDD" id="cd07377">
    <property type="entry name" value="WHTH_GntR"/>
    <property type="match status" value="1"/>
</dbReference>
<keyword evidence="6" id="KW-1185">Reference proteome</keyword>
<protein>
    <submittedName>
        <fullName evidence="5">GntR family transcriptional regulator</fullName>
    </submittedName>
</protein>
<dbReference type="EMBL" id="QVMU01000009">
    <property type="protein sequence ID" value="RJX70993.1"/>
    <property type="molecule type" value="Genomic_DNA"/>
</dbReference>
<keyword evidence="1" id="KW-0805">Transcription regulation</keyword>
<dbReference type="InterPro" id="IPR011711">
    <property type="entry name" value="GntR_C"/>
</dbReference>
<sequence length="255" mass="29379">MENITRRYVSIGRELIEQLKTSRYQVGDRLPTERDIAEQFGVSRTTIRDAIIMLELQGLVEVRKGSGVYVISLPDDISYPHLSRHDEHSNYDNNDIGTFEMLQARQLLESNIAEFAATNVTGVQVNRMKQILDAERIAVELGTQEYNHDKDFHILIAEATQNNYLIEVAQAAWDRRTSSKMWAQLHTHIDDTEYRTQFIEDHAKILSALQKKNPAQAKEAMWQHMENVKEALLSLSDTNSDDFDGYLFDSYKVDV</sequence>
<dbReference type="RefSeq" id="WP_120031471.1">
    <property type="nucleotide sequence ID" value="NZ_QVMU01000009.1"/>
</dbReference>
<dbReference type="PANTHER" id="PTHR43537">
    <property type="entry name" value="TRANSCRIPTIONAL REGULATOR, GNTR FAMILY"/>
    <property type="match status" value="1"/>
</dbReference>
<evidence type="ECO:0000313" key="6">
    <source>
        <dbReference type="Proteomes" id="UP000273252"/>
    </source>
</evidence>
<dbReference type="GO" id="GO:0003700">
    <property type="term" value="F:DNA-binding transcription factor activity"/>
    <property type="evidence" value="ECO:0007669"/>
    <property type="project" value="InterPro"/>
</dbReference>
<evidence type="ECO:0000313" key="5">
    <source>
        <dbReference type="EMBL" id="RJX70993.1"/>
    </source>
</evidence>
<evidence type="ECO:0000256" key="1">
    <source>
        <dbReference type="ARBA" id="ARBA00023015"/>
    </source>
</evidence>
<evidence type="ECO:0000256" key="2">
    <source>
        <dbReference type="ARBA" id="ARBA00023125"/>
    </source>
</evidence>
<dbReference type="PANTHER" id="PTHR43537:SF5">
    <property type="entry name" value="UXU OPERON TRANSCRIPTIONAL REGULATOR"/>
    <property type="match status" value="1"/>
</dbReference>
<organism evidence="5 6">
    <name type="scientific">Vibrio sinensis</name>
    <dbReference type="NCBI Taxonomy" id="2302434"/>
    <lineage>
        <taxon>Bacteria</taxon>
        <taxon>Pseudomonadati</taxon>
        <taxon>Pseudomonadota</taxon>
        <taxon>Gammaproteobacteria</taxon>
        <taxon>Vibrionales</taxon>
        <taxon>Vibrionaceae</taxon>
        <taxon>Vibrio</taxon>
    </lineage>
</organism>
<dbReference type="Pfam" id="PF07729">
    <property type="entry name" value="FCD"/>
    <property type="match status" value="1"/>
</dbReference>
<keyword evidence="3" id="KW-0804">Transcription</keyword>
<keyword evidence="2" id="KW-0238">DNA-binding</keyword>
<dbReference type="Pfam" id="PF00392">
    <property type="entry name" value="GntR"/>
    <property type="match status" value="1"/>
</dbReference>
<evidence type="ECO:0000259" key="4">
    <source>
        <dbReference type="PROSITE" id="PS50949"/>
    </source>
</evidence>
<proteinExistence type="predicted"/>
<feature type="domain" description="HTH gntR-type" evidence="4">
    <location>
        <begin position="5"/>
        <end position="73"/>
    </location>
</feature>
<dbReference type="Gene3D" id="1.10.10.10">
    <property type="entry name" value="Winged helix-like DNA-binding domain superfamily/Winged helix DNA-binding domain"/>
    <property type="match status" value="1"/>
</dbReference>
<dbReference type="AlphaFoldDB" id="A0A3A6R4A4"/>
<dbReference type="SUPFAM" id="SSF46785">
    <property type="entry name" value="Winged helix' DNA-binding domain"/>
    <property type="match status" value="1"/>
</dbReference>
<dbReference type="SMART" id="SM00895">
    <property type="entry name" value="FCD"/>
    <property type="match status" value="1"/>
</dbReference>
<name>A0A3A6R4A4_9VIBR</name>
<dbReference type="InterPro" id="IPR008920">
    <property type="entry name" value="TF_FadR/GntR_C"/>
</dbReference>
<accession>A0A3A6R4A4</accession>
<gene>
    <name evidence="5" type="ORF">DZ860_11725</name>
</gene>
<dbReference type="OrthoDB" id="5450856at2"/>
<comment type="caution">
    <text evidence="5">The sequence shown here is derived from an EMBL/GenBank/DDBJ whole genome shotgun (WGS) entry which is preliminary data.</text>
</comment>
<dbReference type="PROSITE" id="PS50949">
    <property type="entry name" value="HTH_GNTR"/>
    <property type="match status" value="1"/>
</dbReference>
<dbReference type="PRINTS" id="PR00035">
    <property type="entry name" value="HTHGNTR"/>
</dbReference>
<dbReference type="InterPro" id="IPR036390">
    <property type="entry name" value="WH_DNA-bd_sf"/>
</dbReference>
<dbReference type="InterPro" id="IPR000524">
    <property type="entry name" value="Tscrpt_reg_HTH_GntR"/>
</dbReference>
<dbReference type="Proteomes" id="UP000273252">
    <property type="component" value="Unassembled WGS sequence"/>
</dbReference>
<dbReference type="GO" id="GO:0003677">
    <property type="term" value="F:DNA binding"/>
    <property type="evidence" value="ECO:0007669"/>
    <property type="project" value="UniProtKB-KW"/>
</dbReference>
<dbReference type="Gene3D" id="1.20.120.530">
    <property type="entry name" value="GntR ligand-binding domain-like"/>
    <property type="match status" value="1"/>
</dbReference>
<reference evidence="5 6" key="1">
    <citation type="submission" date="2018-08" db="EMBL/GenBank/DDBJ databases">
        <title>Vibrio isolated from the Eastern China Marginal Seas.</title>
        <authorList>
            <person name="Li Y."/>
        </authorList>
    </citation>
    <scope>NUCLEOTIDE SEQUENCE [LARGE SCALE GENOMIC DNA]</scope>
    <source>
        <strain evidence="5 6">BEI233</strain>
    </source>
</reference>
<dbReference type="SMART" id="SM00345">
    <property type="entry name" value="HTH_GNTR"/>
    <property type="match status" value="1"/>
</dbReference>